<dbReference type="OrthoDB" id="9398434at2759"/>
<proteinExistence type="predicted"/>
<dbReference type="AlphaFoldDB" id="A0A8C4V9G4"/>
<dbReference type="Ensembl" id="ENSFTIT00000023989.1">
    <property type="protein sequence ID" value="ENSFTIP00000023036.1"/>
    <property type="gene ID" value="ENSFTIG00000014813.1"/>
</dbReference>
<name>A0A8C4V9G4_FALTI</name>
<keyword evidence="2" id="KW-1185">Reference proteome</keyword>
<accession>A0A8C4V9G4</accession>
<evidence type="ECO:0000313" key="2">
    <source>
        <dbReference type="Proteomes" id="UP000694562"/>
    </source>
</evidence>
<sequence>MQKPSTRPVGLPCASCVWNCSRAGAAAAGAGTGTGAAASLSTSFVRGLLSMAARDTWSWARRGPGPAARCLLRGHRCRFLRNGALETVCSVECAHLT</sequence>
<protein>
    <submittedName>
        <fullName evidence="1">Uncharacterized protein</fullName>
    </submittedName>
</protein>
<dbReference type="Proteomes" id="UP000694562">
    <property type="component" value="Unplaced"/>
</dbReference>
<evidence type="ECO:0000313" key="1">
    <source>
        <dbReference type="Ensembl" id="ENSFTIP00000023036.1"/>
    </source>
</evidence>
<reference evidence="1" key="1">
    <citation type="submission" date="2025-08" db="UniProtKB">
        <authorList>
            <consortium name="Ensembl"/>
        </authorList>
    </citation>
    <scope>IDENTIFICATION</scope>
</reference>
<organism evidence="1 2">
    <name type="scientific">Falco tinnunculus</name>
    <name type="common">Common kestrel</name>
    <dbReference type="NCBI Taxonomy" id="100819"/>
    <lineage>
        <taxon>Eukaryota</taxon>
        <taxon>Metazoa</taxon>
        <taxon>Chordata</taxon>
        <taxon>Craniata</taxon>
        <taxon>Vertebrata</taxon>
        <taxon>Euteleostomi</taxon>
        <taxon>Archelosauria</taxon>
        <taxon>Archosauria</taxon>
        <taxon>Dinosauria</taxon>
        <taxon>Saurischia</taxon>
        <taxon>Theropoda</taxon>
        <taxon>Coelurosauria</taxon>
        <taxon>Aves</taxon>
        <taxon>Neognathae</taxon>
        <taxon>Neoaves</taxon>
        <taxon>Telluraves</taxon>
        <taxon>Australaves</taxon>
        <taxon>Falconiformes</taxon>
        <taxon>Falconidae</taxon>
        <taxon>Falco</taxon>
    </lineage>
</organism>
<reference evidence="1" key="2">
    <citation type="submission" date="2025-09" db="UniProtKB">
        <authorList>
            <consortium name="Ensembl"/>
        </authorList>
    </citation>
    <scope>IDENTIFICATION</scope>
</reference>